<evidence type="ECO:0000256" key="4">
    <source>
        <dbReference type="ARBA" id="ARBA00022737"/>
    </source>
</evidence>
<dbReference type="Pfam" id="PF07776">
    <property type="entry name" value="zf-AD"/>
    <property type="match status" value="1"/>
</dbReference>
<dbReference type="FunFam" id="3.30.160.60:FF:001370">
    <property type="entry name" value="Zinc finger protein"/>
    <property type="match status" value="1"/>
</dbReference>
<dbReference type="Proteomes" id="UP001168821">
    <property type="component" value="Unassembled WGS sequence"/>
</dbReference>
<protein>
    <submittedName>
        <fullName evidence="16">Uncharacterized protein</fullName>
    </submittedName>
</protein>
<feature type="domain" description="C2H2-type" evidence="14">
    <location>
        <begin position="225"/>
        <end position="252"/>
    </location>
</feature>
<keyword evidence="6 13" id="KW-0862">Zinc</keyword>
<feature type="binding site" evidence="13">
    <location>
        <position position="69"/>
    </location>
    <ligand>
        <name>Zn(2+)</name>
        <dbReference type="ChEBI" id="CHEBI:29105"/>
    </ligand>
</feature>
<evidence type="ECO:0000256" key="8">
    <source>
        <dbReference type="ARBA" id="ARBA00023125"/>
    </source>
</evidence>
<feature type="binding site" evidence="13">
    <location>
        <position position="18"/>
    </location>
    <ligand>
        <name>Zn(2+)</name>
        <dbReference type="ChEBI" id="CHEBI:29105"/>
    </ligand>
</feature>
<keyword evidence="5 12" id="KW-0863">Zinc-finger</keyword>
<dbReference type="FunFam" id="3.30.160.60:FF:000502">
    <property type="entry name" value="Zinc finger protein 710"/>
    <property type="match status" value="1"/>
</dbReference>
<evidence type="ECO:0000256" key="6">
    <source>
        <dbReference type="ARBA" id="ARBA00022833"/>
    </source>
</evidence>
<reference evidence="16" key="1">
    <citation type="journal article" date="2023" name="G3 (Bethesda)">
        <title>Whole genome assemblies of Zophobas morio and Tenebrio molitor.</title>
        <authorList>
            <person name="Kaur S."/>
            <person name="Stinson S.A."/>
            <person name="diCenzo G.C."/>
        </authorList>
    </citation>
    <scope>NUCLEOTIDE SEQUENCE</scope>
    <source>
        <strain evidence="16">QUZm001</strain>
    </source>
</reference>
<feature type="domain" description="C2H2-type" evidence="14">
    <location>
        <begin position="364"/>
        <end position="391"/>
    </location>
</feature>
<evidence type="ECO:0000256" key="12">
    <source>
        <dbReference type="PROSITE-ProRule" id="PRU00042"/>
    </source>
</evidence>
<evidence type="ECO:0000313" key="16">
    <source>
        <dbReference type="EMBL" id="KAJ3660265.1"/>
    </source>
</evidence>
<evidence type="ECO:0000256" key="2">
    <source>
        <dbReference type="ARBA" id="ARBA00006991"/>
    </source>
</evidence>
<feature type="binding site" evidence="13">
    <location>
        <position position="66"/>
    </location>
    <ligand>
        <name>Zn(2+)</name>
        <dbReference type="ChEBI" id="CHEBI:29105"/>
    </ligand>
</feature>
<comment type="caution">
    <text evidence="16">The sequence shown here is derived from an EMBL/GenBank/DDBJ whole genome shotgun (WGS) entry which is preliminary data.</text>
</comment>
<dbReference type="InterPro" id="IPR036236">
    <property type="entry name" value="Znf_C2H2_sf"/>
</dbReference>
<dbReference type="InterPro" id="IPR012934">
    <property type="entry name" value="Znf_AD"/>
</dbReference>
<organism evidence="16 17">
    <name type="scientific">Zophobas morio</name>
    <dbReference type="NCBI Taxonomy" id="2755281"/>
    <lineage>
        <taxon>Eukaryota</taxon>
        <taxon>Metazoa</taxon>
        <taxon>Ecdysozoa</taxon>
        <taxon>Arthropoda</taxon>
        <taxon>Hexapoda</taxon>
        <taxon>Insecta</taxon>
        <taxon>Pterygota</taxon>
        <taxon>Neoptera</taxon>
        <taxon>Endopterygota</taxon>
        <taxon>Coleoptera</taxon>
        <taxon>Polyphaga</taxon>
        <taxon>Cucujiformia</taxon>
        <taxon>Tenebrionidae</taxon>
        <taxon>Zophobas</taxon>
    </lineage>
</organism>
<feature type="binding site" evidence="13">
    <location>
        <position position="21"/>
    </location>
    <ligand>
        <name>Zn(2+)</name>
        <dbReference type="ChEBI" id="CHEBI:29105"/>
    </ligand>
</feature>
<proteinExistence type="inferred from homology"/>
<dbReference type="SUPFAM" id="SSF57716">
    <property type="entry name" value="Glucocorticoid receptor-like (DNA-binding domain)"/>
    <property type="match status" value="1"/>
</dbReference>
<keyword evidence="9" id="KW-0804">Transcription</keyword>
<dbReference type="PANTHER" id="PTHR24388">
    <property type="entry name" value="ZINC FINGER PROTEIN"/>
    <property type="match status" value="1"/>
</dbReference>
<evidence type="ECO:0000256" key="7">
    <source>
        <dbReference type="ARBA" id="ARBA00023015"/>
    </source>
</evidence>
<feature type="domain" description="ZAD" evidence="15">
    <location>
        <begin position="16"/>
        <end position="93"/>
    </location>
</feature>
<dbReference type="GO" id="GO:0005634">
    <property type="term" value="C:nucleus"/>
    <property type="evidence" value="ECO:0007669"/>
    <property type="project" value="UniProtKB-SubCell"/>
</dbReference>
<name>A0AA38IQT8_9CUCU</name>
<evidence type="ECO:0000256" key="1">
    <source>
        <dbReference type="ARBA" id="ARBA00004123"/>
    </source>
</evidence>
<comment type="similarity">
    <text evidence="11">Belongs to the snail C2H2-type zinc-finger protein family.</text>
</comment>
<dbReference type="PROSITE" id="PS00028">
    <property type="entry name" value="ZINC_FINGER_C2H2_1"/>
    <property type="match status" value="6"/>
</dbReference>
<feature type="domain" description="C2H2-type" evidence="14">
    <location>
        <begin position="336"/>
        <end position="363"/>
    </location>
</feature>
<evidence type="ECO:0000256" key="11">
    <source>
        <dbReference type="ARBA" id="ARBA00037948"/>
    </source>
</evidence>
<dbReference type="InterPro" id="IPR050527">
    <property type="entry name" value="Snail/Krueppel_Znf"/>
</dbReference>
<feature type="domain" description="C2H2-type" evidence="14">
    <location>
        <begin position="308"/>
        <end position="335"/>
    </location>
</feature>
<evidence type="ECO:0000256" key="9">
    <source>
        <dbReference type="ARBA" id="ARBA00023163"/>
    </source>
</evidence>
<dbReference type="Pfam" id="PF00096">
    <property type="entry name" value="zf-C2H2"/>
    <property type="match status" value="3"/>
</dbReference>
<sequence length="415" mass="48180">MIARTMDTVDYNEVQTLCRVCLTKRPNMTPLTDEIDHNESLSILETLEQVMSQKVIMRDKYPSFICPSCKTALKTAHDLNVLFHNSEANLTVFFNEVSPPEKPEKTDVELIFAGHKFDIKDVVIKEDLEEDKQNFDGFLNNLGTAVTAVFVNKTTTNFTTTEKSPVDLNLKSDLVCPHCDITCLTKIELVGHFKQAHYRLLKICKTCGLKKNENSRCRKCARRQYLCDICGHVSNTLSRAKVHRQTHAGKTFECHICHRKFSYQISLNLHVKSHANVRNHLCTLCGKTFFYSSALVYHMRMHTNERSFKCEYCDKTFYMKSALKRHTRIHTDDRPYVCGFCDKGFRSNGEKRKHEMIHTGEKPHKCRFCPKTFTSRYNQLVHHMAHSGPHECDHCSHSFIEIEFLRRHLKSKHNT</sequence>
<dbReference type="SMART" id="SM00355">
    <property type="entry name" value="ZnF_C2H2"/>
    <property type="match status" value="8"/>
</dbReference>
<evidence type="ECO:0000256" key="3">
    <source>
        <dbReference type="ARBA" id="ARBA00022723"/>
    </source>
</evidence>
<evidence type="ECO:0000259" key="14">
    <source>
        <dbReference type="PROSITE" id="PS50157"/>
    </source>
</evidence>
<keyword evidence="7" id="KW-0805">Transcription regulation</keyword>
<feature type="domain" description="C2H2-type" evidence="14">
    <location>
        <begin position="280"/>
        <end position="307"/>
    </location>
</feature>
<evidence type="ECO:0000313" key="17">
    <source>
        <dbReference type="Proteomes" id="UP001168821"/>
    </source>
</evidence>
<keyword evidence="4" id="KW-0677">Repeat</keyword>
<gene>
    <name evidence="16" type="ORF">Zmor_004721</name>
</gene>
<feature type="domain" description="C2H2-type" evidence="14">
    <location>
        <begin position="390"/>
        <end position="415"/>
    </location>
</feature>
<dbReference type="Gene3D" id="3.30.160.60">
    <property type="entry name" value="Classic Zinc Finger"/>
    <property type="match status" value="5"/>
</dbReference>
<keyword evidence="10" id="KW-0539">Nucleus</keyword>
<dbReference type="GO" id="GO:0000978">
    <property type="term" value="F:RNA polymerase II cis-regulatory region sequence-specific DNA binding"/>
    <property type="evidence" value="ECO:0007669"/>
    <property type="project" value="TreeGrafter"/>
</dbReference>
<comment type="similarity">
    <text evidence="2">Belongs to the krueppel C2H2-type zinc-finger protein family.</text>
</comment>
<keyword evidence="3 13" id="KW-0479">Metal-binding</keyword>
<evidence type="ECO:0000259" key="15">
    <source>
        <dbReference type="PROSITE" id="PS51915"/>
    </source>
</evidence>
<evidence type="ECO:0000256" key="10">
    <source>
        <dbReference type="ARBA" id="ARBA00023242"/>
    </source>
</evidence>
<dbReference type="AlphaFoldDB" id="A0AA38IQT8"/>
<dbReference type="Gene3D" id="3.40.1800.20">
    <property type="match status" value="1"/>
</dbReference>
<evidence type="ECO:0000256" key="13">
    <source>
        <dbReference type="PROSITE-ProRule" id="PRU01263"/>
    </source>
</evidence>
<accession>A0AA38IQT8</accession>
<keyword evidence="17" id="KW-1185">Reference proteome</keyword>
<dbReference type="GO" id="GO:0008270">
    <property type="term" value="F:zinc ion binding"/>
    <property type="evidence" value="ECO:0007669"/>
    <property type="project" value="UniProtKB-UniRule"/>
</dbReference>
<dbReference type="GO" id="GO:0000981">
    <property type="term" value="F:DNA-binding transcription factor activity, RNA polymerase II-specific"/>
    <property type="evidence" value="ECO:0007669"/>
    <property type="project" value="TreeGrafter"/>
</dbReference>
<dbReference type="PANTHER" id="PTHR24388:SF54">
    <property type="entry name" value="PROTEIN ESCARGOT"/>
    <property type="match status" value="1"/>
</dbReference>
<dbReference type="PROSITE" id="PS51915">
    <property type="entry name" value="ZAD"/>
    <property type="match status" value="1"/>
</dbReference>
<feature type="domain" description="C2H2-type" evidence="14">
    <location>
        <begin position="252"/>
        <end position="279"/>
    </location>
</feature>
<comment type="subcellular location">
    <subcellularLocation>
        <location evidence="1">Nucleus</location>
    </subcellularLocation>
</comment>
<dbReference type="PROSITE" id="PS50157">
    <property type="entry name" value="ZINC_FINGER_C2H2_2"/>
    <property type="match status" value="7"/>
</dbReference>
<dbReference type="FunFam" id="3.30.160.60:FF:000702">
    <property type="entry name" value="Transcription factor E4F1 isoform 1"/>
    <property type="match status" value="1"/>
</dbReference>
<evidence type="ECO:0000256" key="5">
    <source>
        <dbReference type="ARBA" id="ARBA00022771"/>
    </source>
</evidence>
<dbReference type="EMBL" id="JALNTZ010000002">
    <property type="protein sequence ID" value="KAJ3660265.1"/>
    <property type="molecule type" value="Genomic_DNA"/>
</dbReference>
<dbReference type="InterPro" id="IPR013087">
    <property type="entry name" value="Znf_C2H2_type"/>
</dbReference>
<dbReference type="SUPFAM" id="SSF57667">
    <property type="entry name" value="beta-beta-alpha zinc fingers"/>
    <property type="match status" value="4"/>
</dbReference>
<keyword evidence="8" id="KW-0238">DNA-binding</keyword>